<dbReference type="EMBL" id="VDUZ01000043">
    <property type="protein sequence ID" value="TXL71450.1"/>
    <property type="molecule type" value="Genomic_DNA"/>
</dbReference>
<dbReference type="SUPFAM" id="SSF53335">
    <property type="entry name" value="S-adenosyl-L-methionine-dependent methyltransferases"/>
    <property type="match status" value="1"/>
</dbReference>
<dbReference type="Proteomes" id="UP000321638">
    <property type="component" value="Unassembled WGS sequence"/>
</dbReference>
<dbReference type="Pfam" id="PF05050">
    <property type="entry name" value="Methyltransf_21"/>
    <property type="match status" value="1"/>
</dbReference>
<evidence type="ECO:0000313" key="2">
    <source>
        <dbReference type="EMBL" id="TXL71450.1"/>
    </source>
</evidence>
<dbReference type="InterPro" id="IPR029063">
    <property type="entry name" value="SAM-dependent_MTases_sf"/>
</dbReference>
<dbReference type="InterPro" id="IPR006342">
    <property type="entry name" value="FkbM_mtfrase"/>
</dbReference>
<feature type="domain" description="Methyltransferase FkbM" evidence="1">
    <location>
        <begin position="127"/>
        <end position="263"/>
    </location>
</feature>
<organism evidence="2 3">
    <name type="scientific">Vineibacter terrae</name>
    <dbReference type="NCBI Taxonomy" id="2586908"/>
    <lineage>
        <taxon>Bacteria</taxon>
        <taxon>Pseudomonadati</taxon>
        <taxon>Pseudomonadota</taxon>
        <taxon>Alphaproteobacteria</taxon>
        <taxon>Hyphomicrobiales</taxon>
        <taxon>Vineibacter</taxon>
    </lineage>
</organism>
<sequence length="300" mass="32737">MTTLSTATAIVPPHALALDGFALSGTIPARMEKLARRLLRARNPDCAVVKRLRRLRHASADGLGHLTVRTPDRAQRLHYRFGTSDEDVIWQIFGGGDYDLTRLRRFDDISRLVERRAAAGQRPLIIDAGANIGVSAVFFALTFPTAVVVAIEPEASNFALLERNTQGLGVHCRRAALSAEAGHATVHDGGEGPWSFRTEKAAQPGGGVPCLTINELFAAHAGPDVFPFLVKIDIEGGEEDVFGRNTQWVAQTPVIITELHDWLLPGQRTALPFLRCISALDRDFVYLGEDVFSIDNRLAG</sequence>
<dbReference type="GO" id="GO:0008168">
    <property type="term" value="F:methyltransferase activity"/>
    <property type="evidence" value="ECO:0007669"/>
    <property type="project" value="UniProtKB-KW"/>
</dbReference>
<keyword evidence="3" id="KW-1185">Reference proteome</keyword>
<reference evidence="2 3" key="1">
    <citation type="submission" date="2019-06" db="EMBL/GenBank/DDBJ databases">
        <title>New taxonomy in bacterial strain CC-CFT640, isolated from vineyard.</title>
        <authorList>
            <person name="Lin S.-Y."/>
            <person name="Tsai C.-F."/>
            <person name="Young C.-C."/>
        </authorList>
    </citation>
    <scope>NUCLEOTIDE SEQUENCE [LARGE SCALE GENOMIC DNA]</scope>
    <source>
        <strain evidence="2 3">CC-CFT640</strain>
    </source>
</reference>
<dbReference type="AlphaFoldDB" id="A0A5C8PD61"/>
<proteinExistence type="predicted"/>
<dbReference type="InterPro" id="IPR052514">
    <property type="entry name" value="SAM-dependent_MTase"/>
</dbReference>
<keyword evidence="2" id="KW-0808">Transferase</keyword>
<comment type="caution">
    <text evidence="2">The sequence shown here is derived from an EMBL/GenBank/DDBJ whole genome shotgun (WGS) entry which is preliminary data.</text>
</comment>
<dbReference type="GO" id="GO:0032259">
    <property type="term" value="P:methylation"/>
    <property type="evidence" value="ECO:0007669"/>
    <property type="project" value="UniProtKB-KW"/>
</dbReference>
<evidence type="ECO:0000259" key="1">
    <source>
        <dbReference type="Pfam" id="PF05050"/>
    </source>
</evidence>
<evidence type="ECO:0000313" key="3">
    <source>
        <dbReference type="Proteomes" id="UP000321638"/>
    </source>
</evidence>
<protein>
    <submittedName>
        <fullName evidence="2">FkbM family methyltransferase</fullName>
    </submittedName>
</protein>
<dbReference type="RefSeq" id="WP_147850671.1">
    <property type="nucleotide sequence ID" value="NZ_VDUZ01000043.1"/>
</dbReference>
<dbReference type="PANTHER" id="PTHR34203:SF15">
    <property type="entry name" value="SLL1173 PROTEIN"/>
    <property type="match status" value="1"/>
</dbReference>
<accession>A0A5C8PD61</accession>
<dbReference type="NCBIfam" id="TIGR01444">
    <property type="entry name" value="fkbM_fam"/>
    <property type="match status" value="1"/>
</dbReference>
<dbReference type="OrthoDB" id="292760at2"/>
<keyword evidence="2" id="KW-0489">Methyltransferase</keyword>
<gene>
    <name evidence="2" type="ORF">FHP25_29925</name>
</gene>
<dbReference type="Gene3D" id="3.40.50.150">
    <property type="entry name" value="Vaccinia Virus protein VP39"/>
    <property type="match status" value="1"/>
</dbReference>
<name>A0A5C8PD61_9HYPH</name>
<dbReference type="PANTHER" id="PTHR34203">
    <property type="entry name" value="METHYLTRANSFERASE, FKBM FAMILY PROTEIN"/>
    <property type="match status" value="1"/>
</dbReference>